<dbReference type="HOGENOM" id="CLU_700583_0_0_1"/>
<dbReference type="GeneID" id="18472866"/>
<dbReference type="GO" id="GO:0034967">
    <property type="term" value="C:Set3 complex"/>
    <property type="evidence" value="ECO:0007669"/>
    <property type="project" value="TreeGrafter"/>
</dbReference>
<dbReference type="AlphaFoldDB" id="I4YFE8"/>
<dbReference type="PROSITE" id="PS51293">
    <property type="entry name" value="SANT"/>
    <property type="match status" value="1"/>
</dbReference>
<dbReference type="OrthoDB" id="10258692at2759"/>
<dbReference type="RefSeq" id="XP_006957354.1">
    <property type="nucleotide sequence ID" value="XM_006957292.1"/>
</dbReference>
<dbReference type="InParanoid" id="I4YFE8"/>
<dbReference type="Proteomes" id="UP000005242">
    <property type="component" value="Unassembled WGS sequence"/>
</dbReference>
<reference evidence="2 3" key="1">
    <citation type="journal article" date="2012" name="Fungal Genet. Biol.">
        <title>The genome of the xerotolerant mold Wallemia sebi reveals adaptations to osmotic stress and suggests cryptic sexual reproduction.</title>
        <authorList>
            <person name="Padamsee M."/>
            <person name="Kumar T.K.A."/>
            <person name="Riley R."/>
            <person name="Binder M."/>
            <person name="Boyd A."/>
            <person name="Calvo A.M."/>
            <person name="Furukawa K."/>
            <person name="Hesse C."/>
            <person name="Hohmann S."/>
            <person name="James T.Y."/>
            <person name="LaButti K."/>
            <person name="Lapidus A."/>
            <person name="Lindquist E."/>
            <person name="Lucas S."/>
            <person name="Miller K."/>
            <person name="Shantappa S."/>
            <person name="Grigoriev I.V."/>
            <person name="Hibbett D.S."/>
            <person name="McLaughlin D.J."/>
            <person name="Spatafora J.W."/>
            <person name="Aime M.C."/>
        </authorList>
    </citation>
    <scope>NUCLEOTIDE SEQUENCE [LARGE SCALE GENOMIC DNA]</scope>
    <source>
        <strain evidence="3">ATCC MYA-4683 / CBS 633.66</strain>
    </source>
</reference>
<dbReference type="EMBL" id="JH668227">
    <property type="protein sequence ID" value="EIM22690.1"/>
    <property type="molecule type" value="Genomic_DNA"/>
</dbReference>
<dbReference type="KEGG" id="wse:WALSEDRAFT_56851"/>
<dbReference type="PANTHER" id="PTHR13992:SF39">
    <property type="entry name" value="SMRTER, ISOFORM G"/>
    <property type="match status" value="1"/>
</dbReference>
<dbReference type="GO" id="GO:0006357">
    <property type="term" value="P:regulation of transcription by RNA polymerase II"/>
    <property type="evidence" value="ECO:0007669"/>
    <property type="project" value="TreeGrafter"/>
</dbReference>
<evidence type="ECO:0000313" key="2">
    <source>
        <dbReference type="EMBL" id="EIM22690.1"/>
    </source>
</evidence>
<dbReference type="Pfam" id="PF00249">
    <property type="entry name" value="Myb_DNA-binding"/>
    <property type="match status" value="1"/>
</dbReference>
<dbReference type="Gene3D" id="1.10.10.60">
    <property type="entry name" value="Homeodomain-like"/>
    <property type="match status" value="1"/>
</dbReference>
<dbReference type="InterPro" id="IPR017884">
    <property type="entry name" value="SANT_dom"/>
</dbReference>
<dbReference type="InterPro" id="IPR009057">
    <property type="entry name" value="Homeodomain-like_sf"/>
</dbReference>
<keyword evidence="3" id="KW-1185">Reference proteome</keyword>
<organism evidence="2 3">
    <name type="scientific">Wallemia mellicola (strain ATCC MYA-4683 / CBS 633.66)</name>
    <name type="common">Wallemia sebi (CBS 633.66)</name>
    <dbReference type="NCBI Taxonomy" id="671144"/>
    <lineage>
        <taxon>Eukaryota</taxon>
        <taxon>Fungi</taxon>
        <taxon>Dikarya</taxon>
        <taxon>Basidiomycota</taxon>
        <taxon>Wallemiomycotina</taxon>
        <taxon>Wallemiomycetes</taxon>
        <taxon>Wallemiales</taxon>
        <taxon>Wallemiaceae</taxon>
        <taxon>Wallemia</taxon>
    </lineage>
</organism>
<dbReference type="PANTHER" id="PTHR13992">
    <property type="entry name" value="NUCLEAR RECEPTOR CO-REPRESSOR RELATED NCOR"/>
    <property type="match status" value="1"/>
</dbReference>
<name>I4YFE8_WALMC</name>
<protein>
    <recommendedName>
        <fullName evidence="1">SANT domain-containing protein</fullName>
    </recommendedName>
</protein>
<dbReference type="STRING" id="671144.I4YFE8"/>
<evidence type="ECO:0000259" key="1">
    <source>
        <dbReference type="PROSITE" id="PS51293"/>
    </source>
</evidence>
<dbReference type="InterPro" id="IPR001005">
    <property type="entry name" value="SANT/Myb"/>
</dbReference>
<proteinExistence type="predicted"/>
<dbReference type="eggNOG" id="KOG1878">
    <property type="taxonomic scope" value="Eukaryota"/>
</dbReference>
<gene>
    <name evidence="2" type="ORF">WALSEDRAFT_56851</name>
</gene>
<evidence type="ECO:0000313" key="3">
    <source>
        <dbReference type="Proteomes" id="UP000005242"/>
    </source>
</evidence>
<dbReference type="CDD" id="cd00167">
    <property type="entry name" value="SANT"/>
    <property type="match status" value="1"/>
</dbReference>
<feature type="domain" description="SANT" evidence="1">
    <location>
        <begin position="294"/>
        <end position="345"/>
    </location>
</feature>
<dbReference type="OMA" id="PTRYYER"/>
<dbReference type="SMART" id="SM00717">
    <property type="entry name" value="SANT"/>
    <property type="match status" value="1"/>
</dbReference>
<dbReference type="InterPro" id="IPR051571">
    <property type="entry name" value="N-CoR_corepressor"/>
</dbReference>
<dbReference type="SUPFAM" id="SSF46689">
    <property type="entry name" value="Homeodomain-like"/>
    <property type="match status" value="1"/>
</dbReference>
<accession>I4YFE8</accession>
<sequence>MAPFILNPHTVSGLRQNARVESDAPDGTPLYDLDQLVNYTVKEKQIDGISFEPTEPILEDNKEKLLDKPVQPLGFEYTDSNMLSFESITAQVLEDHQKVKDKMRDYMIIRNQARNQKIEALQDDYMTLQIDWEARCNKDIKIASAPQMPNKRSRRGDAVVHVELTNRRNANMSRKPASAVPQHVVAEATPTPPAESSEMEVTDSSSVFDKAVQEAEPLHLVDENSKEEMENEKVLSRMLQRLQAIDKKDPHVKAERTQAHIPNQELSSIDRWSCAYNDANARVLDPISYFERSHESEFWSEDEKEIFLKAYVDTPKSFAEIAEKIPNKSVQDCVLFYYMNKKVRVDYEKCHYRFKGLSFTRRGVMRRGKRNRKGGALLADISTTQSREQKTVPSAPHHLVT</sequence>